<evidence type="ECO:0000256" key="1">
    <source>
        <dbReference type="SAM" id="SignalP"/>
    </source>
</evidence>
<dbReference type="EMBL" id="JARJCW010000032">
    <property type="protein sequence ID" value="KAJ7208863.1"/>
    <property type="molecule type" value="Genomic_DNA"/>
</dbReference>
<reference evidence="2" key="1">
    <citation type="submission" date="2023-03" db="EMBL/GenBank/DDBJ databases">
        <title>Massive genome expansion in bonnet fungi (Mycena s.s.) driven by repeated elements and novel gene families across ecological guilds.</title>
        <authorList>
            <consortium name="Lawrence Berkeley National Laboratory"/>
            <person name="Harder C.B."/>
            <person name="Miyauchi S."/>
            <person name="Viragh M."/>
            <person name="Kuo A."/>
            <person name="Thoen E."/>
            <person name="Andreopoulos B."/>
            <person name="Lu D."/>
            <person name="Skrede I."/>
            <person name="Drula E."/>
            <person name="Henrissat B."/>
            <person name="Morin E."/>
            <person name="Kohler A."/>
            <person name="Barry K."/>
            <person name="LaButti K."/>
            <person name="Morin E."/>
            <person name="Salamov A."/>
            <person name="Lipzen A."/>
            <person name="Mereny Z."/>
            <person name="Hegedus B."/>
            <person name="Baldrian P."/>
            <person name="Stursova M."/>
            <person name="Weitz H."/>
            <person name="Taylor A."/>
            <person name="Grigoriev I.V."/>
            <person name="Nagy L.G."/>
            <person name="Martin F."/>
            <person name="Kauserud H."/>
        </authorList>
    </citation>
    <scope>NUCLEOTIDE SEQUENCE</scope>
    <source>
        <strain evidence="2">9144</strain>
    </source>
</reference>
<sequence length="238" mass="23711">MFFNKVLLVAGLIVPAALAVPAASDAATNALTGSATTPDEAIANATNVLASLQKWNDVARKVVRNAEPGAPAVGKFEKQMHLINSHILPQGESGDVGTLLGGLPAGIGGGALRGLLGGHTANVLGELCIGGLLSALDPNSVLDGSLVGPLVDLVDGLLLGLLGALDCLVAQLLLLLDGLLGSGSCGCTAQDLVALMDAQNNLIAELNTLGAACTGCTYCGSAAVLSKINDEITGLNLM</sequence>
<keyword evidence="1" id="KW-0732">Signal</keyword>
<feature type="chain" id="PRO_5042138940" evidence="1">
    <location>
        <begin position="20"/>
        <end position="238"/>
    </location>
</feature>
<dbReference type="AlphaFoldDB" id="A0AAD6VCD4"/>
<proteinExistence type="predicted"/>
<evidence type="ECO:0000313" key="3">
    <source>
        <dbReference type="Proteomes" id="UP001219525"/>
    </source>
</evidence>
<protein>
    <submittedName>
        <fullName evidence="2">Uncharacterized protein</fullName>
    </submittedName>
</protein>
<gene>
    <name evidence="2" type="ORF">GGX14DRAFT_566558</name>
</gene>
<dbReference type="Proteomes" id="UP001219525">
    <property type="component" value="Unassembled WGS sequence"/>
</dbReference>
<feature type="signal peptide" evidence="1">
    <location>
        <begin position="1"/>
        <end position="19"/>
    </location>
</feature>
<comment type="caution">
    <text evidence="2">The sequence shown here is derived from an EMBL/GenBank/DDBJ whole genome shotgun (WGS) entry which is preliminary data.</text>
</comment>
<name>A0AAD6VCD4_9AGAR</name>
<accession>A0AAD6VCD4</accession>
<evidence type="ECO:0000313" key="2">
    <source>
        <dbReference type="EMBL" id="KAJ7208863.1"/>
    </source>
</evidence>
<keyword evidence="3" id="KW-1185">Reference proteome</keyword>
<organism evidence="2 3">
    <name type="scientific">Mycena pura</name>
    <dbReference type="NCBI Taxonomy" id="153505"/>
    <lineage>
        <taxon>Eukaryota</taxon>
        <taxon>Fungi</taxon>
        <taxon>Dikarya</taxon>
        <taxon>Basidiomycota</taxon>
        <taxon>Agaricomycotina</taxon>
        <taxon>Agaricomycetes</taxon>
        <taxon>Agaricomycetidae</taxon>
        <taxon>Agaricales</taxon>
        <taxon>Marasmiineae</taxon>
        <taxon>Mycenaceae</taxon>
        <taxon>Mycena</taxon>
    </lineage>
</organism>